<dbReference type="SMART" id="SM00717">
    <property type="entry name" value="SANT"/>
    <property type="match status" value="1"/>
</dbReference>
<evidence type="ECO:0000313" key="2">
    <source>
        <dbReference type="EMBL" id="GBF99107.1"/>
    </source>
</evidence>
<name>A0A2V0PNU2_9CHLO</name>
<reference evidence="2 3" key="1">
    <citation type="journal article" date="2018" name="Sci. Rep.">
        <title>Raphidocelis subcapitata (=Pseudokirchneriella subcapitata) provides an insight into genome evolution and environmental adaptations in the Sphaeropleales.</title>
        <authorList>
            <person name="Suzuki S."/>
            <person name="Yamaguchi H."/>
            <person name="Nakajima N."/>
            <person name="Kawachi M."/>
        </authorList>
    </citation>
    <scope>NUCLEOTIDE SEQUENCE [LARGE SCALE GENOMIC DNA]</scope>
    <source>
        <strain evidence="2 3">NIES-35</strain>
    </source>
</reference>
<dbReference type="CDD" id="cd11660">
    <property type="entry name" value="SANT_TRF"/>
    <property type="match status" value="1"/>
</dbReference>
<organism evidence="2 3">
    <name type="scientific">Raphidocelis subcapitata</name>
    <dbReference type="NCBI Taxonomy" id="307507"/>
    <lineage>
        <taxon>Eukaryota</taxon>
        <taxon>Viridiplantae</taxon>
        <taxon>Chlorophyta</taxon>
        <taxon>core chlorophytes</taxon>
        <taxon>Chlorophyceae</taxon>
        <taxon>CS clade</taxon>
        <taxon>Sphaeropleales</taxon>
        <taxon>Selenastraceae</taxon>
        <taxon>Raphidocelis</taxon>
    </lineage>
</organism>
<dbReference type="InParanoid" id="A0A2V0PNU2"/>
<evidence type="ECO:0000259" key="1">
    <source>
        <dbReference type="PROSITE" id="PS50090"/>
    </source>
</evidence>
<sequence length="407" mass="41422">MSLPLPPHHPHLYAAPALPAFGCPGALTWDAAAAAAPALPAFGCPAPSPSYTADDDPSSASAATGAAIGLDPDFLSALAAAQEGVCAGGGVPHALIGPDGEPFAALALDEADLQQQLAALAASGALASMDDCAASASGGGGGGACSGAALRLAAPLARQAADVDRSSREALRRADMQAMQAAKRAGELVTLRFRLRLPPELRDPALGEGSGIIEAPASACVAQLKRLFCYAARNSLLPALQVLFSEDGREMEETGPDGLPLPIAAYGVGEGSLVTLCIEIPDDIDALPLAEGALLASALDAAAAGGGSCPFSSSGGGGAHDGGCRKTRWTRGQIEALVEGVERHGLSAWRSIVQDPRLGGKNNMQCKDKFRNLCLTIIQGRPERGLTLDPAFKERLKVLIATQGIRY</sequence>
<dbReference type="SUPFAM" id="SSF46689">
    <property type="entry name" value="Homeodomain-like"/>
    <property type="match status" value="1"/>
</dbReference>
<comment type="caution">
    <text evidence="2">The sequence shown here is derived from an EMBL/GenBank/DDBJ whole genome shotgun (WGS) entry which is preliminary data.</text>
</comment>
<dbReference type="Proteomes" id="UP000247498">
    <property type="component" value="Unassembled WGS sequence"/>
</dbReference>
<dbReference type="AlphaFoldDB" id="A0A2V0PNU2"/>
<protein>
    <recommendedName>
        <fullName evidence="1">Myb-like domain-containing protein</fullName>
    </recommendedName>
</protein>
<proteinExistence type="predicted"/>
<dbReference type="Pfam" id="PF00249">
    <property type="entry name" value="Myb_DNA-binding"/>
    <property type="match status" value="1"/>
</dbReference>
<keyword evidence="3" id="KW-1185">Reference proteome</keyword>
<accession>A0A2V0PNU2</accession>
<dbReference type="Gene3D" id="1.10.10.60">
    <property type="entry name" value="Homeodomain-like"/>
    <property type="match status" value="1"/>
</dbReference>
<dbReference type="OrthoDB" id="608866at2759"/>
<feature type="domain" description="Myb-like" evidence="1">
    <location>
        <begin position="325"/>
        <end position="374"/>
    </location>
</feature>
<gene>
    <name evidence="2" type="ORF">Rsub_11916</name>
</gene>
<dbReference type="PROSITE" id="PS50090">
    <property type="entry name" value="MYB_LIKE"/>
    <property type="match status" value="1"/>
</dbReference>
<dbReference type="InterPro" id="IPR001005">
    <property type="entry name" value="SANT/Myb"/>
</dbReference>
<evidence type="ECO:0000313" key="3">
    <source>
        <dbReference type="Proteomes" id="UP000247498"/>
    </source>
</evidence>
<dbReference type="InterPro" id="IPR009057">
    <property type="entry name" value="Homeodomain-like_sf"/>
</dbReference>
<dbReference type="STRING" id="307507.A0A2V0PNU2"/>
<dbReference type="EMBL" id="BDRX01000145">
    <property type="protein sequence ID" value="GBF99107.1"/>
    <property type="molecule type" value="Genomic_DNA"/>
</dbReference>